<comment type="function">
    <text evidence="5">An accessory protein needed during the final step in the assembly of 30S ribosomal subunit, possibly for assembly of the head region. Essential for efficient processing of 16S rRNA. May be needed both before and after RbfA during the maturation of 16S rRNA. It has affinity for free ribosomal 30S subunits but not for 70S ribosomes.</text>
</comment>
<comment type="similarity">
    <text evidence="5">Belongs to the RimM family.</text>
</comment>
<keyword evidence="3 5" id="KW-0698">rRNA processing</keyword>
<dbReference type="Proteomes" id="UP000008467">
    <property type="component" value="Chromosome"/>
</dbReference>
<dbReference type="PANTHER" id="PTHR33692">
    <property type="entry name" value="RIBOSOME MATURATION FACTOR RIMM"/>
    <property type="match status" value="1"/>
</dbReference>
<dbReference type="Gene3D" id="2.40.30.60">
    <property type="entry name" value="RimM"/>
    <property type="match status" value="1"/>
</dbReference>
<comment type="domain">
    <text evidence="5">The PRC barrel domain binds ribosomal protein uS19.</text>
</comment>
<evidence type="ECO:0000256" key="2">
    <source>
        <dbReference type="ARBA" id="ARBA00022517"/>
    </source>
</evidence>
<dbReference type="eggNOG" id="COG0806">
    <property type="taxonomic scope" value="Bacteria"/>
</dbReference>
<organism evidence="8 9">
    <name type="scientific">Cellulosilyticum lentocellum (strain ATCC 49066 / DSM 5427 / NCIMB 11756 / RHM5)</name>
    <name type="common">Clostridium lentocellum</name>
    <dbReference type="NCBI Taxonomy" id="642492"/>
    <lineage>
        <taxon>Bacteria</taxon>
        <taxon>Bacillati</taxon>
        <taxon>Bacillota</taxon>
        <taxon>Clostridia</taxon>
        <taxon>Lachnospirales</taxon>
        <taxon>Cellulosilyticaceae</taxon>
        <taxon>Cellulosilyticum</taxon>
    </lineage>
</organism>
<comment type="subcellular location">
    <subcellularLocation>
        <location evidence="5">Cytoplasm</location>
    </subcellularLocation>
</comment>
<dbReference type="Gene3D" id="2.30.30.240">
    <property type="entry name" value="PRC-barrel domain"/>
    <property type="match status" value="1"/>
</dbReference>
<evidence type="ECO:0000256" key="5">
    <source>
        <dbReference type="HAMAP-Rule" id="MF_00014"/>
    </source>
</evidence>
<dbReference type="STRING" id="642492.Clole_2303"/>
<evidence type="ECO:0000259" key="7">
    <source>
        <dbReference type="Pfam" id="PF05239"/>
    </source>
</evidence>
<evidence type="ECO:0000256" key="3">
    <source>
        <dbReference type="ARBA" id="ARBA00022552"/>
    </source>
</evidence>
<keyword evidence="4 5" id="KW-0143">Chaperone</keyword>
<dbReference type="GO" id="GO:0005840">
    <property type="term" value="C:ribosome"/>
    <property type="evidence" value="ECO:0007669"/>
    <property type="project" value="InterPro"/>
</dbReference>
<dbReference type="GO" id="GO:0006364">
    <property type="term" value="P:rRNA processing"/>
    <property type="evidence" value="ECO:0007669"/>
    <property type="project" value="UniProtKB-UniRule"/>
</dbReference>
<dbReference type="RefSeq" id="WP_013657305.1">
    <property type="nucleotide sequence ID" value="NC_015275.1"/>
</dbReference>
<dbReference type="SUPFAM" id="SSF50447">
    <property type="entry name" value="Translation proteins"/>
    <property type="match status" value="1"/>
</dbReference>
<dbReference type="HOGENOM" id="CLU_077636_3_2_9"/>
<dbReference type="KEGG" id="cle:Clole_2303"/>
<keyword evidence="2 5" id="KW-0690">Ribosome biogenesis</keyword>
<dbReference type="EMBL" id="CP002582">
    <property type="protein sequence ID" value="ADZ84011.1"/>
    <property type="molecule type" value="Genomic_DNA"/>
</dbReference>
<keyword evidence="9" id="KW-1185">Reference proteome</keyword>
<dbReference type="InterPro" id="IPR036976">
    <property type="entry name" value="RimM_N_sf"/>
</dbReference>
<dbReference type="Pfam" id="PF01782">
    <property type="entry name" value="RimM"/>
    <property type="match status" value="1"/>
</dbReference>
<name>F2JS74_CELLD</name>
<dbReference type="InterPro" id="IPR002676">
    <property type="entry name" value="RimM_N"/>
</dbReference>
<feature type="domain" description="RimM N-terminal" evidence="6">
    <location>
        <begin position="7"/>
        <end position="86"/>
    </location>
</feature>
<dbReference type="GO" id="GO:0042274">
    <property type="term" value="P:ribosomal small subunit biogenesis"/>
    <property type="evidence" value="ECO:0007669"/>
    <property type="project" value="UniProtKB-UniRule"/>
</dbReference>
<gene>
    <name evidence="5" type="primary">rimM</name>
    <name evidence="8" type="ordered locus">Clole_2303</name>
</gene>
<dbReference type="InterPro" id="IPR011033">
    <property type="entry name" value="PRC_barrel-like_sf"/>
</dbReference>
<dbReference type="GO" id="GO:0005737">
    <property type="term" value="C:cytoplasm"/>
    <property type="evidence" value="ECO:0007669"/>
    <property type="project" value="UniProtKB-SubCell"/>
</dbReference>
<evidence type="ECO:0000313" key="8">
    <source>
        <dbReference type="EMBL" id="ADZ84011.1"/>
    </source>
</evidence>
<evidence type="ECO:0000313" key="9">
    <source>
        <dbReference type="Proteomes" id="UP000008467"/>
    </source>
</evidence>
<dbReference type="InterPro" id="IPR011961">
    <property type="entry name" value="RimM"/>
</dbReference>
<evidence type="ECO:0000256" key="4">
    <source>
        <dbReference type="ARBA" id="ARBA00023186"/>
    </source>
</evidence>
<comment type="subunit">
    <text evidence="5">Binds ribosomal protein uS19.</text>
</comment>
<dbReference type="GO" id="GO:0043022">
    <property type="term" value="F:ribosome binding"/>
    <property type="evidence" value="ECO:0007669"/>
    <property type="project" value="InterPro"/>
</dbReference>
<feature type="domain" description="PRC-barrel" evidence="7">
    <location>
        <begin position="93"/>
        <end position="167"/>
    </location>
</feature>
<dbReference type="HAMAP" id="MF_00014">
    <property type="entry name" value="Ribosome_mat_RimM"/>
    <property type="match status" value="1"/>
</dbReference>
<dbReference type="InterPro" id="IPR009000">
    <property type="entry name" value="Transl_B-barrel_sf"/>
</dbReference>
<proteinExistence type="inferred from homology"/>
<dbReference type="PANTHER" id="PTHR33692:SF1">
    <property type="entry name" value="RIBOSOME MATURATION FACTOR RIMM"/>
    <property type="match status" value="1"/>
</dbReference>
<sequence>MNEMFIVGKIVNTHGVKGELKVMPSTDDPTRFEQLKEIYVERKKLESYEIQSVRYHKGMVLLKLKGIDDMTTAELFKGALLKIDRKDSLPLEEDEYYIADLYGMQVYTYDEERYLGEIVDVIYTGSNDVYAVRKEDRAKDLLLPAIKQVIKSVDVKQNKMHVTLLEGLEELCE</sequence>
<evidence type="ECO:0000259" key="6">
    <source>
        <dbReference type="Pfam" id="PF01782"/>
    </source>
</evidence>
<reference evidence="8 9" key="1">
    <citation type="journal article" date="2011" name="J. Bacteriol.">
        <title>Complete genome sequence of the cellulose-degrading bacterium Cellulosilyticum lentocellum.</title>
        <authorList>
            <consortium name="US DOE Joint Genome Institute"/>
            <person name="Miller D.A."/>
            <person name="Suen G."/>
            <person name="Bruce D."/>
            <person name="Copeland A."/>
            <person name="Cheng J.F."/>
            <person name="Detter C."/>
            <person name="Goodwin L.A."/>
            <person name="Han C.S."/>
            <person name="Hauser L.J."/>
            <person name="Land M.L."/>
            <person name="Lapidus A."/>
            <person name="Lucas S."/>
            <person name="Meincke L."/>
            <person name="Pitluck S."/>
            <person name="Tapia R."/>
            <person name="Teshima H."/>
            <person name="Woyke T."/>
            <person name="Fox B.G."/>
            <person name="Angert E.R."/>
            <person name="Currie C.R."/>
        </authorList>
    </citation>
    <scope>NUCLEOTIDE SEQUENCE [LARGE SCALE GENOMIC DNA]</scope>
    <source>
        <strain evidence="9">ATCC 49066 / DSM 5427 / NCIMB 11756 / RHM5</strain>
    </source>
</reference>
<dbReference type="Pfam" id="PF05239">
    <property type="entry name" value="PRC"/>
    <property type="match status" value="1"/>
</dbReference>
<dbReference type="SUPFAM" id="SSF50346">
    <property type="entry name" value="PRC-barrel domain"/>
    <property type="match status" value="1"/>
</dbReference>
<dbReference type="NCBIfam" id="TIGR02273">
    <property type="entry name" value="16S_RimM"/>
    <property type="match status" value="1"/>
</dbReference>
<keyword evidence="1 5" id="KW-0963">Cytoplasm</keyword>
<dbReference type="InterPro" id="IPR027275">
    <property type="entry name" value="PRC-brl_dom"/>
</dbReference>
<accession>F2JS74</accession>
<protein>
    <recommendedName>
        <fullName evidence="5">Ribosome maturation factor RimM</fullName>
    </recommendedName>
</protein>
<evidence type="ECO:0000256" key="1">
    <source>
        <dbReference type="ARBA" id="ARBA00022490"/>
    </source>
</evidence>
<dbReference type="AlphaFoldDB" id="F2JS74"/>